<dbReference type="GO" id="GO:1990404">
    <property type="term" value="F:NAD+-protein mono-ADP-ribosyltransferase activity"/>
    <property type="evidence" value="ECO:0007669"/>
    <property type="project" value="TreeGrafter"/>
</dbReference>
<dbReference type="PANTHER" id="PTHR45740">
    <property type="entry name" value="POLY [ADP-RIBOSE] POLYMERASE"/>
    <property type="match status" value="1"/>
</dbReference>
<dbReference type="Gene3D" id="3.90.228.10">
    <property type="match status" value="1"/>
</dbReference>
<organism evidence="2 3">
    <name type="scientific">Oopsacas minuta</name>
    <dbReference type="NCBI Taxonomy" id="111878"/>
    <lineage>
        <taxon>Eukaryota</taxon>
        <taxon>Metazoa</taxon>
        <taxon>Porifera</taxon>
        <taxon>Hexactinellida</taxon>
        <taxon>Hexasterophora</taxon>
        <taxon>Lyssacinosida</taxon>
        <taxon>Leucopsacidae</taxon>
        <taxon>Oopsacas</taxon>
    </lineage>
</organism>
<gene>
    <name evidence="2" type="ORF">LOD99_5761</name>
</gene>
<comment type="caution">
    <text evidence="2">The sequence shown here is derived from an EMBL/GenBank/DDBJ whole genome shotgun (WGS) entry which is preliminary data.</text>
</comment>
<name>A0AAV7JRC4_9METZ</name>
<dbReference type="Proteomes" id="UP001165289">
    <property type="component" value="Unassembled WGS sequence"/>
</dbReference>
<feature type="domain" description="PARP catalytic" evidence="1">
    <location>
        <begin position="19"/>
        <end position="193"/>
    </location>
</feature>
<dbReference type="PANTHER" id="PTHR45740:SF17">
    <property type="entry name" value="POLY [ADP-RIBOSE] POLYMERASE TANKYRASE-2-LIKE"/>
    <property type="match status" value="1"/>
</dbReference>
<dbReference type="EMBL" id="JAKMXF010000309">
    <property type="protein sequence ID" value="KAI6650921.1"/>
    <property type="molecule type" value="Genomic_DNA"/>
</dbReference>
<dbReference type="GO" id="GO:0003950">
    <property type="term" value="F:NAD+ poly-ADP-ribosyltransferase activity"/>
    <property type="evidence" value="ECO:0007669"/>
    <property type="project" value="InterPro"/>
</dbReference>
<reference evidence="2 3" key="1">
    <citation type="journal article" date="2023" name="BMC Biol.">
        <title>The compact genome of the sponge Oopsacas minuta (Hexactinellida) is lacking key metazoan core genes.</title>
        <authorList>
            <person name="Santini S."/>
            <person name="Schenkelaars Q."/>
            <person name="Jourda C."/>
            <person name="Duchesne M."/>
            <person name="Belahbib H."/>
            <person name="Rocher C."/>
            <person name="Selva M."/>
            <person name="Riesgo A."/>
            <person name="Vervoort M."/>
            <person name="Leys S.P."/>
            <person name="Kodjabachian L."/>
            <person name="Le Bivic A."/>
            <person name="Borchiellini C."/>
            <person name="Claverie J.M."/>
            <person name="Renard E."/>
        </authorList>
    </citation>
    <scope>NUCLEOTIDE SEQUENCE [LARGE SCALE GENOMIC DNA]</scope>
    <source>
        <strain evidence="2">SPO-2</strain>
    </source>
</reference>
<dbReference type="InterPro" id="IPR051712">
    <property type="entry name" value="ARTD-AVP"/>
</dbReference>
<evidence type="ECO:0000313" key="2">
    <source>
        <dbReference type="EMBL" id="KAI6650921.1"/>
    </source>
</evidence>
<dbReference type="SUPFAM" id="SSF56399">
    <property type="entry name" value="ADP-ribosylation"/>
    <property type="match status" value="1"/>
</dbReference>
<dbReference type="GO" id="GO:0005634">
    <property type="term" value="C:nucleus"/>
    <property type="evidence" value="ECO:0007669"/>
    <property type="project" value="TreeGrafter"/>
</dbReference>
<proteinExistence type="predicted"/>
<protein>
    <submittedName>
        <fullName evidence="2">ADP-ribosylation</fullName>
    </submittedName>
</protein>
<accession>A0AAV7JRC4</accession>
<evidence type="ECO:0000259" key="1">
    <source>
        <dbReference type="Pfam" id="PF00644"/>
    </source>
</evidence>
<keyword evidence="3" id="KW-1185">Reference proteome</keyword>
<dbReference type="Pfam" id="PF00644">
    <property type="entry name" value="PARP"/>
    <property type="match status" value="1"/>
</dbReference>
<dbReference type="AlphaFoldDB" id="A0AAV7JRC4"/>
<dbReference type="InterPro" id="IPR012317">
    <property type="entry name" value="Poly(ADP-ribose)pol_cat_dom"/>
</dbReference>
<sequence>MLQTPSIHFIHSTKAEEMFYSTFTKKKERNPILQACFNIEPSHNLLKGFEEYRRTLGPYGQYEELLFHGTTVKCDIVKTKKLCDSKDCGVCSISKVGFKLDKSGSVHKWTRFGHGIYLATNSSKSHEYTVGSYDVRTLLLCKVLTGHKYETYTNMADLTEPPKGFHCVQGKVGPTLNYEETVVYNDQCILPLAILVYELEGISRLIP</sequence>
<evidence type="ECO:0000313" key="3">
    <source>
        <dbReference type="Proteomes" id="UP001165289"/>
    </source>
</evidence>